<accession>A0A7J6PHQ3</accession>
<feature type="transmembrane region" description="Helical" evidence="7">
    <location>
        <begin position="348"/>
        <end position="372"/>
    </location>
</feature>
<proteinExistence type="inferred from homology"/>
<keyword evidence="4 7" id="KW-0812">Transmembrane</keyword>
<dbReference type="Pfam" id="PF01733">
    <property type="entry name" value="Nucleoside_tran"/>
    <property type="match status" value="1"/>
</dbReference>
<protein>
    <submittedName>
        <fullName evidence="8">Transporter</fullName>
    </submittedName>
</protein>
<feature type="transmembrane region" description="Helical" evidence="7">
    <location>
        <begin position="415"/>
        <end position="437"/>
    </location>
</feature>
<evidence type="ECO:0000256" key="1">
    <source>
        <dbReference type="ARBA" id="ARBA00004141"/>
    </source>
</evidence>
<dbReference type="AlphaFoldDB" id="A0A7J6PHQ3"/>
<keyword evidence="3" id="KW-0813">Transport</keyword>
<name>A0A7J6PHQ3_PEROL</name>
<feature type="transmembrane region" description="Helical" evidence="7">
    <location>
        <begin position="86"/>
        <end position="109"/>
    </location>
</feature>
<evidence type="ECO:0000256" key="3">
    <source>
        <dbReference type="ARBA" id="ARBA00022448"/>
    </source>
</evidence>
<dbReference type="InterPro" id="IPR002259">
    <property type="entry name" value="Eqnu_transpt"/>
</dbReference>
<keyword evidence="5 7" id="KW-1133">Transmembrane helix</keyword>
<comment type="caution">
    <text evidence="8">The sequence shown here is derived from an EMBL/GenBank/DDBJ whole genome shotgun (WGS) entry which is preliminary data.</text>
</comment>
<gene>
    <name evidence="8" type="primary">NT3_9</name>
    <name evidence="8" type="ORF">FOZ60_003745</name>
</gene>
<keyword evidence="6 7" id="KW-0472">Membrane</keyword>
<organism evidence="8 9">
    <name type="scientific">Perkinsus olseni</name>
    <name type="common">Perkinsus atlanticus</name>
    <dbReference type="NCBI Taxonomy" id="32597"/>
    <lineage>
        <taxon>Eukaryota</taxon>
        <taxon>Sar</taxon>
        <taxon>Alveolata</taxon>
        <taxon>Perkinsozoa</taxon>
        <taxon>Perkinsea</taxon>
        <taxon>Perkinsida</taxon>
        <taxon>Perkinsidae</taxon>
        <taxon>Perkinsus</taxon>
    </lineage>
</organism>
<dbReference type="SUPFAM" id="SSF103473">
    <property type="entry name" value="MFS general substrate transporter"/>
    <property type="match status" value="1"/>
</dbReference>
<feature type="transmembrane region" description="Helical" evidence="7">
    <location>
        <begin position="378"/>
        <end position="403"/>
    </location>
</feature>
<dbReference type="PANTHER" id="PTHR10332">
    <property type="entry name" value="EQUILIBRATIVE NUCLEOSIDE TRANSPORTER"/>
    <property type="match status" value="1"/>
</dbReference>
<feature type="transmembrane region" description="Helical" evidence="7">
    <location>
        <begin position="279"/>
        <end position="301"/>
    </location>
</feature>
<comment type="similarity">
    <text evidence="2">Belongs to the SLC29A/ENT transporter (TC 2.A.57) family.</text>
</comment>
<feature type="transmembrane region" description="Helical" evidence="7">
    <location>
        <begin position="52"/>
        <end position="74"/>
    </location>
</feature>
<dbReference type="PANTHER" id="PTHR10332:SF10">
    <property type="entry name" value="EQUILIBRATIVE NUCLEOSIDE TRANSPORTER 4"/>
    <property type="match status" value="1"/>
</dbReference>
<dbReference type="InterPro" id="IPR036259">
    <property type="entry name" value="MFS_trans_sf"/>
</dbReference>
<evidence type="ECO:0000256" key="2">
    <source>
        <dbReference type="ARBA" id="ARBA00007965"/>
    </source>
</evidence>
<feature type="transmembrane region" description="Helical" evidence="7">
    <location>
        <begin position="115"/>
        <end position="138"/>
    </location>
</feature>
<dbReference type="EMBL" id="JABANP010000018">
    <property type="protein sequence ID" value="KAF4695734.1"/>
    <property type="molecule type" value="Genomic_DNA"/>
</dbReference>
<evidence type="ECO:0000256" key="4">
    <source>
        <dbReference type="ARBA" id="ARBA00022692"/>
    </source>
</evidence>
<feature type="transmembrane region" description="Helical" evidence="7">
    <location>
        <begin position="225"/>
        <end position="244"/>
    </location>
</feature>
<comment type="subcellular location">
    <subcellularLocation>
        <location evidence="1">Membrane</location>
        <topology evidence="1">Multi-pass membrane protein</topology>
    </subcellularLocation>
</comment>
<evidence type="ECO:0000256" key="7">
    <source>
        <dbReference type="SAM" id="Phobius"/>
    </source>
</evidence>
<evidence type="ECO:0000256" key="6">
    <source>
        <dbReference type="ARBA" id="ARBA00023136"/>
    </source>
</evidence>
<dbReference type="Proteomes" id="UP000541610">
    <property type="component" value="Unassembled WGS sequence"/>
</dbReference>
<sequence length="444" mass="48866">MPSPRSRKDHVAGLDCHMDGNECVLRISEEPCEDDTQKPSVKPATTTASIDAWLLLQMGMFGFVALSPWNFVLAELAYLNGKFEHYFGSTLPIFYGAAVNFTQILLIWYGNRFTFLPRFTCGCIMLSVFPVLLAIFAMTIGEDNLIDNTGLGFALGLVCVFFLGTGYGLLESSALGLAALCSPKCISAIMVGEGASGLLGWPINTVLNLALDASSIQRVPEWRCLIFFIISSLIALIIIPMFRFSTSKHPYMMRVLEIEASRTASTLTSRQTRRPIINIVWEVLPIALCVWFTMTVTFTVFPSQVVLWQSSNPNNLGFVAQVTYTFQVVDTIGRFLPSVLPNLRTSYLMVYVASRVLLVPLFICTSLYSTAVPFDKDWFMHIEMAVLAFTNGTCVTMSMVAGPSRVSGDKTEQEVAGYTMSFGIVSGILFGSVFGLLTNVGLDQ</sequence>
<dbReference type="OrthoDB" id="425683at2759"/>
<dbReference type="GO" id="GO:0005886">
    <property type="term" value="C:plasma membrane"/>
    <property type="evidence" value="ECO:0007669"/>
    <property type="project" value="TreeGrafter"/>
</dbReference>
<dbReference type="GO" id="GO:0005337">
    <property type="term" value="F:nucleoside transmembrane transporter activity"/>
    <property type="evidence" value="ECO:0007669"/>
    <property type="project" value="InterPro"/>
</dbReference>
<evidence type="ECO:0000313" key="8">
    <source>
        <dbReference type="EMBL" id="KAF4695734.1"/>
    </source>
</evidence>
<evidence type="ECO:0000313" key="9">
    <source>
        <dbReference type="Proteomes" id="UP000541610"/>
    </source>
</evidence>
<feature type="transmembrane region" description="Helical" evidence="7">
    <location>
        <begin position="150"/>
        <end position="170"/>
    </location>
</feature>
<reference evidence="8 9" key="1">
    <citation type="submission" date="2020-04" db="EMBL/GenBank/DDBJ databases">
        <title>Perkinsus olseni comparative genomics.</title>
        <authorList>
            <person name="Bogema D.R."/>
        </authorList>
    </citation>
    <scope>NUCLEOTIDE SEQUENCE [LARGE SCALE GENOMIC DNA]</scope>
    <source>
        <strain evidence="8">00978-12</strain>
    </source>
</reference>
<evidence type="ECO:0000256" key="5">
    <source>
        <dbReference type="ARBA" id="ARBA00022989"/>
    </source>
</evidence>